<dbReference type="Gene3D" id="1.25.40.10">
    <property type="entry name" value="Tetratricopeptide repeat domain"/>
    <property type="match status" value="1"/>
</dbReference>
<keyword evidence="1" id="KW-0802">TPR repeat</keyword>
<dbReference type="InterPro" id="IPR011990">
    <property type="entry name" value="TPR-like_helical_dom_sf"/>
</dbReference>
<evidence type="ECO:0000313" key="3">
    <source>
        <dbReference type="Proteomes" id="UP000298210"/>
    </source>
</evidence>
<name>A0A4Y7WLU7_9BACI</name>
<dbReference type="InterPro" id="IPR019734">
    <property type="entry name" value="TPR_rpt"/>
</dbReference>
<dbReference type="SMART" id="SM00028">
    <property type="entry name" value="TPR"/>
    <property type="match status" value="4"/>
</dbReference>
<comment type="caution">
    <text evidence="2">The sequence shown here is derived from an EMBL/GenBank/DDBJ whole genome shotgun (WGS) entry which is preliminary data.</text>
</comment>
<proteinExistence type="predicted"/>
<evidence type="ECO:0000256" key="1">
    <source>
        <dbReference type="PROSITE-ProRule" id="PRU00339"/>
    </source>
</evidence>
<sequence length="362" mass="42198">MHEEKIPSSKVGAKIVEWYSCILSSSYEDATILKHEVTQMLKKMEDDDKILAYYSLVNYRHENMLDGNNKSVSLEDTFQYVETQMDHYLKYLYYFVSGQDEFNNHKYRTAVKMFRKAERLLEYVQDDAEEAEFLGYMGYAYYRINQYLLSLSYLEQAETVFRRLNLTKKAINNKQVMGAIYVELRQYDKGDQILIEALNESTYATTTGIILRALGLSQFSQKNYLSALHYFKRALEIEEHANSIYGMNTLAEMAHAQFKLGDKSNALIHLEKAKASAQFYNDLECKARCKYMDGLYHAHKISLVDEVLDELLNAELYFEVCELAEELIDIFEKKGDDDSVIKYFKIAYKAKLNQNMIGDGQE</sequence>
<dbReference type="AlphaFoldDB" id="A0A4Y7WLU7"/>
<organism evidence="2 3">
    <name type="scientific">Shouchella lehensis</name>
    <dbReference type="NCBI Taxonomy" id="300825"/>
    <lineage>
        <taxon>Bacteria</taxon>
        <taxon>Bacillati</taxon>
        <taxon>Bacillota</taxon>
        <taxon>Bacilli</taxon>
        <taxon>Bacillales</taxon>
        <taxon>Bacillaceae</taxon>
        <taxon>Shouchella</taxon>
    </lineage>
</organism>
<dbReference type="Pfam" id="PF18801">
    <property type="entry name" value="RapH_N"/>
    <property type="match status" value="1"/>
</dbReference>
<dbReference type="EMBL" id="SNUX01000002">
    <property type="protein sequence ID" value="TES49523.1"/>
    <property type="molecule type" value="Genomic_DNA"/>
</dbReference>
<evidence type="ECO:0000313" key="2">
    <source>
        <dbReference type="EMBL" id="TES49523.1"/>
    </source>
</evidence>
<feature type="repeat" description="TPR" evidence="1">
    <location>
        <begin position="208"/>
        <end position="241"/>
    </location>
</feature>
<dbReference type="SUPFAM" id="SSF48452">
    <property type="entry name" value="TPR-like"/>
    <property type="match status" value="2"/>
</dbReference>
<dbReference type="RefSeq" id="WP_134258956.1">
    <property type="nucleotide sequence ID" value="NZ_LDIM01000006.1"/>
</dbReference>
<dbReference type="PROSITE" id="PS50005">
    <property type="entry name" value="TPR"/>
    <property type="match status" value="1"/>
</dbReference>
<dbReference type="Proteomes" id="UP000298210">
    <property type="component" value="Unassembled WGS sequence"/>
</dbReference>
<protein>
    <submittedName>
        <fullName evidence="2">Aspartate phosphatase</fullName>
    </submittedName>
</protein>
<gene>
    <name evidence="2" type="ORF">E2L03_08625</name>
</gene>
<reference evidence="2 3" key="1">
    <citation type="submission" date="2019-03" db="EMBL/GenBank/DDBJ databases">
        <authorList>
            <person name="Liu G."/>
        </authorList>
    </citation>
    <scope>NUCLEOTIDE SEQUENCE [LARGE SCALE GENOMIC DNA]</scope>
    <source>
        <strain evidence="2 3">DSM 19099</strain>
    </source>
</reference>
<accession>A0A4Y7WLU7</accession>